<reference evidence="2" key="1">
    <citation type="journal article" date="2014" name="PLoS ONE">
        <title>Transcriptome-Based Identification of ABC Transporters in the Western Tarnished Plant Bug Lygus hesperus.</title>
        <authorList>
            <person name="Hull J.J."/>
            <person name="Chaney K."/>
            <person name="Geib S.M."/>
            <person name="Fabrick J.A."/>
            <person name="Brent C.S."/>
            <person name="Walsh D."/>
            <person name="Lavine L.C."/>
        </authorList>
    </citation>
    <scope>NUCLEOTIDE SEQUENCE</scope>
</reference>
<dbReference type="GO" id="GO:0005737">
    <property type="term" value="C:cytoplasm"/>
    <property type="evidence" value="ECO:0007669"/>
    <property type="project" value="TreeGrafter"/>
</dbReference>
<evidence type="ECO:0000259" key="1">
    <source>
        <dbReference type="Pfam" id="PF09409"/>
    </source>
</evidence>
<dbReference type="SMART" id="SM00580">
    <property type="entry name" value="PUG"/>
    <property type="match status" value="1"/>
</dbReference>
<dbReference type="Gene3D" id="1.20.58.2190">
    <property type="match status" value="1"/>
</dbReference>
<feature type="domain" description="PUB" evidence="1">
    <location>
        <begin position="1"/>
        <end position="61"/>
    </location>
</feature>
<dbReference type="PANTHER" id="PTHR23153">
    <property type="entry name" value="UBX-RELATED"/>
    <property type="match status" value="1"/>
</dbReference>
<reference evidence="2" key="2">
    <citation type="submission" date="2014-07" db="EMBL/GenBank/DDBJ databases">
        <authorList>
            <person name="Hull J."/>
        </authorList>
    </citation>
    <scope>NUCLEOTIDE SEQUENCE</scope>
</reference>
<dbReference type="SUPFAM" id="SSF143503">
    <property type="entry name" value="PUG domain-like"/>
    <property type="match status" value="1"/>
</dbReference>
<feature type="non-terminal residue" evidence="2">
    <location>
        <position position="152"/>
    </location>
</feature>
<dbReference type="PANTHER" id="PTHR23153:SF38">
    <property type="entry name" value="UBX DOMAIN-CONTAINING PROTEIN 6"/>
    <property type="match status" value="1"/>
</dbReference>
<feature type="non-terminal residue" evidence="2">
    <location>
        <position position="1"/>
    </location>
</feature>
<dbReference type="InterPro" id="IPR018997">
    <property type="entry name" value="PUB_domain"/>
</dbReference>
<evidence type="ECO:0000313" key="2">
    <source>
        <dbReference type="EMBL" id="JAG16823.1"/>
    </source>
</evidence>
<sequence>AVQVLTTYVKNVLANPEEEKYRSIKMSNKTFAEKVIPIRGALEFLNAAGFRKETRTEVDGEVQEVLHLQGPCDALQLEMLIDALRTAGPILPQVYRDAMVLKAYEAEERVILPDDFYDLTGQELAEMYKKNLKKLEDQAPLLMTKAMGEKEE</sequence>
<organism evidence="2">
    <name type="scientific">Lygus hesperus</name>
    <name type="common">Western plant bug</name>
    <dbReference type="NCBI Taxonomy" id="30085"/>
    <lineage>
        <taxon>Eukaryota</taxon>
        <taxon>Metazoa</taxon>
        <taxon>Ecdysozoa</taxon>
        <taxon>Arthropoda</taxon>
        <taxon>Hexapoda</taxon>
        <taxon>Insecta</taxon>
        <taxon>Pterygota</taxon>
        <taxon>Neoptera</taxon>
        <taxon>Paraneoptera</taxon>
        <taxon>Hemiptera</taxon>
        <taxon>Heteroptera</taxon>
        <taxon>Panheteroptera</taxon>
        <taxon>Cimicomorpha</taxon>
        <taxon>Miridae</taxon>
        <taxon>Mirini</taxon>
        <taxon>Lygus</taxon>
    </lineage>
</organism>
<proteinExistence type="predicted"/>
<gene>
    <name evidence="2" type="primary">Ubxn6_2</name>
    <name evidence="2" type="ORF">CM83_100224</name>
</gene>
<dbReference type="InterPro" id="IPR036339">
    <property type="entry name" value="PUB-like_dom_sf"/>
</dbReference>
<dbReference type="EMBL" id="GBHO01026781">
    <property type="protein sequence ID" value="JAG16823.1"/>
    <property type="molecule type" value="Transcribed_RNA"/>
</dbReference>
<protein>
    <submittedName>
        <fullName evidence="2">UBX domain-containing protein 6</fullName>
    </submittedName>
</protein>
<accession>A0A0A9XDC7</accession>
<name>A0A0A9XDC7_LYGHE</name>
<dbReference type="AlphaFoldDB" id="A0A0A9XDC7"/>
<dbReference type="Pfam" id="PF09409">
    <property type="entry name" value="PUB"/>
    <property type="match status" value="1"/>
</dbReference>